<name>A0A9P8AXH4_9AGAR</name>
<reference evidence="1" key="1">
    <citation type="submission" date="2020-11" db="EMBL/GenBank/DDBJ databases">
        <title>Adaptations for nitrogen fixation in a non-lichenized fungal sporocarp promotes dispersal by wood-feeding termites.</title>
        <authorList>
            <consortium name="DOE Joint Genome Institute"/>
            <person name="Koch R.A."/>
            <person name="Yoon G."/>
            <person name="Arayal U."/>
            <person name="Lail K."/>
            <person name="Amirebrahimi M."/>
            <person name="Labutti K."/>
            <person name="Lipzen A."/>
            <person name="Riley R."/>
            <person name="Barry K."/>
            <person name="Henrissat B."/>
            <person name="Grigoriev I.V."/>
            <person name="Herr J.R."/>
            <person name="Aime M.C."/>
        </authorList>
    </citation>
    <scope>NUCLEOTIDE SEQUENCE</scope>
    <source>
        <strain evidence="1">MCA 3950</strain>
    </source>
</reference>
<evidence type="ECO:0000313" key="2">
    <source>
        <dbReference type="Proteomes" id="UP000812287"/>
    </source>
</evidence>
<comment type="caution">
    <text evidence="1">The sequence shown here is derived from an EMBL/GenBank/DDBJ whole genome shotgun (WGS) entry which is preliminary data.</text>
</comment>
<proteinExistence type="predicted"/>
<dbReference type="EMBL" id="MU250524">
    <property type="protein sequence ID" value="KAG7451789.1"/>
    <property type="molecule type" value="Genomic_DNA"/>
</dbReference>
<keyword evidence="2" id="KW-1185">Reference proteome</keyword>
<sequence length="274" mass="30200">MSSAVQRPNFFETYRHLASSNDAPLDCKLIGSCQALPEAQTSLNAFKEQLRGDTYTTSSSATYPSRSPFAAFPQRSSRKSCLPLARDGVTLRITQLFTTQAMLLGATAVSPPYGAPYRCPCLLTLDEVTAAQCPPSPASRDEAVISQYGDMIRTYCTGRRNSFLSARDSQGPAGQDILRSNLRAYHLGGFPTLTAILFDFNDARSTSKRYLWVIKVPGPDEKLLVLNNIERLEINRTSFNLIKYLMLSLPESYYHDVELLGGRGVPSSVGRNVP</sequence>
<accession>A0A9P8AXH4</accession>
<dbReference type="Proteomes" id="UP000812287">
    <property type="component" value="Unassembled WGS sequence"/>
</dbReference>
<dbReference type="AlphaFoldDB" id="A0A9P8AXH4"/>
<dbReference type="OrthoDB" id="3365698at2759"/>
<protein>
    <submittedName>
        <fullName evidence="1">Uncharacterized protein</fullName>
    </submittedName>
</protein>
<gene>
    <name evidence="1" type="ORF">BT62DRAFT_999487</name>
</gene>
<dbReference type="RefSeq" id="XP_043045289.1">
    <property type="nucleotide sequence ID" value="XM_043190816.1"/>
</dbReference>
<dbReference type="GeneID" id="66113113"/>
<organism evidence="1 2">
    <name type="scientific">Guyanagaster necrorhizus</name>
    <dbReference type="NCBI Taxonomy" id="856835"/>
    <lineage>
        <taxon>Eukaryota</taxon>
        <taxon>Fungi</taxon>
        <taxon>Dikarya</taxon>
        <taxon>Basidiomycota</taxon>
        <taxon>Agaricomycotina</taxon>
        <taxon>Agaricomycetes</taxon>
        <taxon>Agaricomycetidae</taxon>
        <taxon>Agaricales</taxon>
        <taxon>Marasmiineae</taxon>
        <taxon>Physalacriaceae</taxon>
        <taxon>Guyanagaster</taxon>
    </lineage>
</organism>
<evidence type="ECO:0000313" key="1">
    <source>
        <dbReference type="EMBL" id="KAG7451789.1"/>
    </source>
</evidence>